<reference evidence="2" key="1">
    <citation type="submission" date="2022-10" db="EMBL/GenBank/DDBJ databases">
        <title>Tapping the CABI collections for fungal endophytes: first genome assemblies for Collariella, Neodidymelliopsis, Ascochyta clinopodiicola, Didymella pomorum, Didymosphaeria variabile, Neocosmospora piperis and Neocucurbitaria cava.</title>
        <authorList>
            <person name="Hill R."/>
        </authorList>
    </citation>
    <scope>NUCLEOTIDE SEQUENCE</scope>
    <source>
        <strain evidence="2">IMI 360193</strain>
    </source>
</reference>
<organism evidence="2 3">
    <name type="scientific">Didymella glomerata</name>
    <dbReference type="NCBI Taxonomy" id="749621"/>
    <lineage>
        <taxon>Eukaryota</taxon>
        <taxon>Fungi</taxon>
        <taxon>Dikarya</taxon>
        <taxon>Ascomycota</taxon>
        <taxon>Pezizomycotina</taxon>
        <taxon>Dothideomycetes</taxon>
        <taxon>Pleosporomycetidae</taxon>
        <taxon>Pleosporales</taxon>
        <taxon>Pleosporineae</taxon>
        <taxon>Didymellaceae</taxon>
        <taxon>Didymella</taxon>
    </lineage>
</organism>
<evidence type="ECO:0000256" key="1">
    <source>
        <dbReference type="SAM" id="MobiDB-lite"/>
    </source>
</evidence>
<dbReference type="OrthoDB" id="10249433at2759"/>
<accession>A0A9W9C4S3</accession>
<comment type="caution">
    <text evidence="2">The sequence shown here is derived from an EMBL/GenBank/DDBJ whole genome shotgun (WGS) entry which is preliminary data.</text>
</comment>
<dbReference type="PANTHER" id="PTHR43102:SF2">
    <property type="entry name" value="GAF DOMAIN-CONTAINING PROTEIN"/>
    <property type="match status" value="1"/>
</dbReference>
<dbReference type="SUPFAM" id="SSF55781">
    <property type="entry name" value="GAF domain-like"/>
    <property type="match status" value="1"/>
</dbReference>
<feature type="compositionally biased region" description="Polar residues" evidence="1">
    <location>
        <begin position="257"/>
        <end position="266"/>
    </location>
</feature>
<dbReference type="PANTHER" id="PTHR43102">
    <property type="entry name" value="SLR1143 PROTEIN"/>
    <property type="match status" value="1"/>
</dbReference>
<proteinExistence type="predicted"/>
<dbReference type="Proteomes" id="UP001140562">
    <property type="component" value="Unassembled WGS sequence"/>
</dbReference>
<feature type="non-terminal residue" evidence="2">
    <location>
        <position position="1"/>
    </location>
</feature>
<gene>
    <name evidence="2" type="ORF">N0V87_001293</name>
</gene>
<dbReference type="AlphaFoldDB" id="A0A9W9C4S3"/>
<name>A0A9W9C4S3_9PLEO</name>
<feature type="region of interest" description="Disordered" evidence="1">
    <location>
        <begin position="238"/>
        <end position="266"/>
    </location>
</feature>
<evidence type="ECO:0008006" key="4">
    <source>
        <dbReference type="Google" id="ProtNLM"/>
    </source>
</evidence>
<keyword evidence="3" id="KW-1185">Reference proteome</keyword>
<evidence type="ECO:0000313" key="2">
    <source>
        <dbReference type="EMBL" id="KAJ4342307.1"/>
    </source>
</evidence>
<sequence>YLSAASFPFDIADGPSVDPVPSTDVALNALVQHGPYALECDRAFLSFIDDRSQFICAEMTRHQSIVDTSPNHSLLLGTARIALEWGVCPYTMSVFHGKKVTLPESPYLVANESYFFIKDFRKVPTFAVRPFVAGYPHMVSYIEVPLRSLSGYILGSYCVVDDKERDFLHPDALRTIQDAATAISQYLDLKRTERGRVRSERVMDGLCQFIGSHKSRLLDSPQATSPFVLEIFENASRPGHESPSIENVEHARVPDVSHTSGSMAQV</sequence>
<dbReference type="EMBL" id="JAPEUV010000007">
    <property type="protein sequence ID" value="KAJ4342307.1"/>
    <property type="molecule type" value="Genomic_DNA"/>
</dbReference>
<evidence type="ECO:0000313" key="3">
    <source>
        <dbReference type="Proteomes" id="UP001140562"/>
    </source>
</evidence>
<protein>
    <recommendedName>
        <fullName evidence="4">GAF domain-containing protein</fullName>
    </recommendedName>
</protein>